<proteinExistence type="predicted"/>
<accession>A0A1R1EJ35</accession>
<dbReference type="AlphaFoldDB" id="A0A1R1EJ35"/>
<dbReference type="Pfam" id="PF20119">
    <property type="entry name" value="DUF6509"/>
    <property type="match status" value="1"/>
</dbReference>
<gene>
    <name evidence="1" type="ORF">BK138_23605</name>
</gene>
<dbReference type="STRING" id="297318.BK138_23605"/>
<name>A0A1R1EJ35_9BACL</name>
<dbReference type="Proteomes" id="UP000187172">
    <property type="component" value="Unassembled WGS sequence"/>
</dbReference>
<sequence>MLTITEYEAEKIKDPFRILQGTRYEFKLDIEVPDDDELYTENGLYVRVIYKVDEDQSAIVKYEIYEKTTGQYLDFDLEEDEVELLENFCRDHLEEVDE</sequence>
<protein>
    <submittedName>
        <fullName evidence="1">Pullulanase</fullName>
    </submittedName>
</protein>
<dbReference type="RefSeq" id="WP_076173259.1">
    <property type="nucleotide sequence ID" value="NZ_MRTP01000008.1"/>
</dbReference>
<dbReference type="EMBL" id="MRTP01000008">
    <property type="protein sequence ID" value="OMF51833.1"/>
    <property type="molecule type" value="Genomic_DNA"/>
</dbReference>
<organism evidence="1 2">
    <name type="scientific">Paenibacillus rhizosphaerae</name>
    <dbReference type="NCBI Taxonomy" id="297318"/>
    <lineage>
        <taxon>Bacteria</taxon>
        <taxon>Bacillati</taxon>
        <taxon>Bacillota</taxon>
        <taxon>Bacilli</taxon>
        <taxon>Bacillales</taxon>
        <taxon>Paenibacillaceae</taxon>
        <taxon>Paenibacillus</taxon>
    </lineage>
</organism>
<reference evidence="1 2" key="1">
    <citation type="submission" date="2016-11" db="EMBL/GenBank/DDBJ databases">
        <title>Paenibacillus species isolates.</title>
        <authorList>
            <person name="Beno S.M."/>
        </authorList>
    </citation>
    <scope>NUCLEOTIDE SEQUENCE [LARGE SCALE GENOMIC DNA]</scope>
    <source>
        <strain evidence="1 2">FSL R5-0378</strain>
    </source>
</reference>
<keyword evidence="2" id="KW-1185">Reference proteome</keyword>
<evidence type="ECO:0000313" key="2">
    <source>
        <dbReference type="Proteomes" id="UP000187172"/>
    </source>
</evidence>
<evidence type="ECO:0000313" key="1">
    <source>
        <dbReference type="EMBL" id="OMF51833.1"/>
    </source>
</evidence>
<dbReference type="InterPro" id="IPR045424">
    <property type="entry name" value="DUF6509"/>
</dbReference>
<comment type="caution">
    <text evidence="1">The sequence shown here is derived from an EMBL/GenBank/DDBJ whole genome shotgun (WGS) entry which is preliminary data.</text>
</comment>